<feature type="region of interest" description="Disordered" evidence="8">
    <location>
        <begin position="262"/>
        <end position="299"/>
    </location>
</feature>
<keyword evidence="7" id="KW-0788">Thiol protease</keyword>
<feature type="region of interest" description="Disordered" evidence="8">
    <location>
        <begin position="373"/>
        <end position="397"/>
    </location>
</feature>
<feature type="compositionally biased region" description="Low complexity" evidence="8">
    <location>
        <begin position="1185"/>
        <end position="1196"/>
    </location>
</feature>
<feature type="region of interest" description="Disordered" evidence="8">
    <location>
        <begin position="90"/>
        <end position="149"/>
    </location>
</feature>
<feature type="compositionally biased region" description="Polar residues" evidence="8">
    <location>
        <begin position="546"/>
        <end position="558"/>
    </location>
</feature>
<keyword evidence="6" id="KW-0378">Hydrolase</keyword>
<sequence>MGNPLHPSNGSQSAATATASSSSTSSFIPGLRGGSFAGSSSRSAKTTNEYDPSFHPGILNLGNTCFLNSVIQAIGNTRDFRLLIQGPPISAYGEHPPTPTTALAPPPTLRHNQWPNRSQSPALRVSDGEHGRRIDHPPNPNGNLDSSLASISTLPAHDPVATIKPGKLPLPTPTPTAAHTDNKYEPDVLDLPLNTAFRHVLEKFWTDGHKSRASININPKRLLNQLGKKYDQYLEYGQQDGHELMRHLLDACRMEELDVIKKMRPPPPSKKAKIDSVTASTSATATTTATTSPLNKLTPADMENGQIVSHPAASAGVEADGVSAASAEEELLPFLDLLFCGKLASMVVCEGCKKVSHTYEDFYDISLSLRDDASNPKSRKRDRLRSMADRWRRATQGRTIMDRKSAAAATAAAAAAATAAAAAAAGGSNSITPVGTPRYSETEASDADSNANALQPKKSASFLSPDEGGRGRFALRTRSLRKSSGRHEKLGATSGSEMEPDFPDMASLSLAPRAGARAHVDSAPASAGEDNGDARTGTRMARMLGSVQTADASSRETSPNPPLGDRSAVPPPAAGMRPSLRATKSSSHQSAYIARIMADDPDSNAVNSTAPNKAGSAPSPLFDAVAATSAAQGKPIHGFFRTVGGAGPRSRDPCADFEPNPKSQGAKRRRKIREEQSASGLISSLRQFTSVEVLDGENSFACKNCWRLANPPNAQEREQIRRRRKRRGVAAAEVDDEEGSEPSSSDGDSEKEEKREAAATAAVAGMGDETLTNQPMVNGLSNSTSQSTLASSSVDSILTGSSASHPSHVRSDIPTISMTCADASTDEIKVQMQRSHTGSVDGSGSVVSRDYAASASVLSNGGGGGGPNGVVMHQKMGSESSLSSVEGTAARNRDRLAPSNGYDTGTETDMSGFSTGMDESNASTGEGTDTEAEAGGSNKNGATSERSEPKRSAQSLPRRALKRYLIASAPPVLIFHLKRFQATGRGFVSGLAGFKKIDDQVTFPEYLDITPWLAPPREEYDRRGRLKASSDPLAIRRRAEEEAINAGVDARHVKVEVSAHGRRKGRHGGDGNKKGRKHGMWSWHLSHHHSGAVESGVGGGGGGGGDLDEGPKVHSAAGHEIVPSVIRRPKTEYRLYAVIVHQGSLSAGHYTAYVLSDRIKLRDGPKEMVARSAPTSRTNTPAPPINANNAPAAANGSSGGGGGLGQFFLGSKPSRSNAASPSPVPIRPASAAPFSSSVAMTSVPSSSSVSGSSSHDIAPQTSISSLDTDTSTTRSTTSSGEGPKLIRPQPQLKAMASWDSLDELEQSHAGVATPTTNTSSSTTTTTTSLEPTPAVPTVASHNSNAHRHVDEKNKNGVADEEENDDDVDPRKIDDGRRWVYTSDTIVRAATIDEVLRAKAYMLFYERL</sequence>
<feature type="compositionally biased region" description="Acidic residues" evidence="8">
    <location>
        <begin position="1358"/>
        <end position="1367"/>
    </location>
</feature>
<feature type="compositionally biased region" description="Polar residues" evidence="8">
    <location>
        <begin position="901"/>
        <end position="921"/>
    </location>
</feature>
<proteinExistence type="inferred from homology"/>
<dbReference type="Proteomes" id="UP000324022">
    <property type="component" value="Unassembled WGS sequence"/>
</dbReference>
<dbReference type="SUPFAM" id="SSF54001">
    <property type="entry name" value="Cysteine proteinases"/>
    <property type="match status" value="1"/>
</dbReference>
<feature type="compositionally biased region" description="Low complexity" evidence="8">
    <location>
        <begin position="922"/>
        <end position="937"/>
    </location>
</feature>
<organism evidence="10 11">
    <name type="scientific">Ustilago trichophora</name>
    <dbReference type="NCBI Taxonomy" id="86804"/>
    <lineage>
        <taxon>Eukaryota</taxon>
        <taxon>Fungi</taxon>
        <taxon>Dikarya</taxon>
        <taxon>Basidiomycota</taxon>
        <taxon>Ustilaginomycotina</taxon>
        <taxon>Ustilaginomycetes</taxon>
        <taxon>Ustilaginales</taxon>
        <taxon>Ustilaginaceae</taxon>
        <taxon>Ustilago</taxon>
    </lineage>
</organism>
<dbReference type="OrthoDB" id="420187at2759"/>
<feature type="compositionally biased region" description="Gly residues" evidence="8">
    <location>
        <begin position="1096"/>
        <end position="1105"/>
    </location>
</feature>
<feature type="region of interest" description="Disordered" evidence="8">
    <location>
        <begin position="1058"/>
        <end position="1078"/>
    </location>
</feature>
<dbReference type="GO" id="GO:0006508">
    <property type="term" value="P:proteolysis"/>
    <property type="evidence" value="ECO:0007669"/>
    <property type="project" value="UniProtKB-KW"/>
</dbReference>
<dbReference type="GO" id="GO:0016579">
    <property type="term" value="P:protein deubiquitination"/>
    <property type="evidence" value="ECO:0007669"/>
    <property type="project" value="InterPro"/>
</dbReference>
<feature type="compositionally biased region" description="Polar residues" evidence="8">
    <location>
        <begin position="877"/>
        <end position="886"/>
    </location>
</feature>
<evidence type="ECO:0000256" key="8">
    <source>
        <dbReference type="SAM" id="MobiDB-lite"/>
    </source>
</evidence>
<feature type="region of interest" description="Disordered" evidence="8">
    <location>
        <begin position="714"/>
        <end position="787"/>
    </location>
</feature>
<dbReference type="InterPro" id="IPR028889">
    <property type="entry name" value="USP"/>
</dbReference>
<dbReference type="Gene3D" id="3.90.70.10">
    <property type="entry name" value="Cysteine proteinases"/>
    <property type="match status" value="2"/>
</dbReference>
<dbReference type="PROSITE" id="PS00972">
    <property type="entry name" value="USP_1"/>
    <property type="match status" value="1"/>
</dbReference>
<evidence type="ECO:0000256" key="3">
    <source>
        <dbReference type="ARBA" id="ARBA00012759"/>
    </source>
</evidence>
<feature type="region of interest" description="Disordered" evidence="8">
    <location>
        <begin position="1"/>
        <end position="48"/>
    </location>
</feature>
<evidence type="ECO:0000259" key="9">
    <source>
        <dbReference type="PROSITE" id="PS50235"/>
    </source>
</evidence>
<dbReference type="InterPro" id="IPR001394">
    <property type="entry name" value="Peptidase_C19_UCH"/>
</dbReference>
<feature type="compositionally biased region" description="Polar residues" evidence="8">
    <location>
        <begin position="770"/>
        <end position="780"/>
    </location>
</feature>
<dbReference type="PROSITE" id="PS50235">
    <property type="entry name" value="USP_3"/>
    <property type="match status" value="1"/>
</dbReference>
<protein>
    <recommendedName>
        <fullName evidence="3">ubiquitinyl hydrolase 1</fullName>
        <ecNumber evidence="3">3.4.19.12</ecNumber>
    </recommendedName>
</protein>
<reference evidence="10 11" key="1">
    <citation type="submission" date="2018-03" db="EMBL/GenBank/DDBJ databases">
        <authorList>
            <person name="Guldener U."/>
        </authorList>
    </citation>
    <scope>NUCLEOTIDE SEQUENCE [LARGE SCALE GENOMIC DNA]</scope>
    <source>
        <strain evidence="10 11">NBRC100155</strain>
    </source>
</reference>
<comment type="similarity">
    <text evidence="2">Belongs to the peptidase C19 family.</text>
</comment>
<feature type="compositionally biased region" description="Polar residues" evidence="8">
    <location>
        <begin position="110"/>
        <end position="121"/>
    </location>
</feature>
<feature type="region of interest" description="Disordered" evidence="8">
    <location>
        <begin position="858"/>
        <end position="956"/>
    </location>
</feature>
<feature type="compositionally biased region" description="Low complexity" evidence="8">
    <location>
        <begin position="1313"/>
        <end position="1332"/>
    </location>
</feature>
<accession>A0A5C3DXB3</accession>
<dbReference type="PROSITE" id="PS00973">
    <property type="entry name" value="USP_2"/>
    <property type="match status" value="1"/>
</dbReference>
<dbReference type="EMBL" id="OOIN01000004">
    <property type="protein sequence ID" value="SPO22868.1"/>
    <property type="molecule type" value="Genomic_DNA"/>
</dbReference>
<evidence type="ECO:0000256" key="2">
    <source>
        <dbReference type="ARBA" id="ARBA00009085"/>
    </source>
</evidence>
<keyword evidence="5" id="KW-0833">Ubl conjugation pathway</keyword>
<evidence type="ECO:0000313" key="10">
    <source>
        <dbReference type="EMBL" id="SPO22868.1"/>
    </source>
</evidence>
<feature type="region of interest" description="Disordered" evidence="8">
    <location>
        <begin position="1166"/>
        <end position="1225"/>
    </location>
</feature>
<feature type="compositionally biased region" description="Low complexity" evidence="8">
    <location>
        <begin position="1240"/>
        <end position="1254"/>
    </location>
</feature>
<dbReference type="PANTHER" id="PTHR24006:SF888">
    <property type="entry name" value="UBIQUITIN CARBOXYL-TERMINAL HYDROLASE 30"/>
    <property type="match status" value="1"/>
</dbReference>
<dbReference type="InterPro" id="IPR018200">
    <property type="entry name" value="USP_CS"/>
</dbReference>
<evidence type="ECO:0000256" key="1">
    <source>
        <dbReference type="ARBA" id="ARBA00000707"/>
    </source>
</evidence>
<keyword evidence="4" id="KW-0645">Protease</keyword>
<feature type="region of interest" description="Disordered" evidence="8">
    <location>
        <begin position="1240"/>
        <end position="1290"/>
    </location>
</feature>
<feature type="region of interest" description="Disordered" evidence="8">
    <location>
        <begin position="642"/>
        <end position="680"/>
    </location>
</feature>
<dbReference type="GO" id="GO:0004843">
    <property type="term" value="F:cysteine-type deubiquitinase activity"/>
    <property type="evidence" value="ECO:0007669"/>
    <property type="project" value="UniProtKB-EC"/>
</dbReference>
<name>A0A5C3DXB3_9BASI</name>
<evidence type="ECO:0000256" key="6">
    <source>
        <dbReference type="ARBA" id="ARBA00022801"/>
    </source>
</evidence>
<dbReference type="GO" id="GO:0005829">
    <property type="term" value="C:cytosol"/>
    <property type="evidence" value="ECO:0007669"/>
    <property type="project" value="TreeGrafter"/>
</dbReference>
<evidence type="ECO:0000256" key="7">
    <source>
        <dbReference type="ARBA" id="ARBA00022807"/>
    </source>
</evidence>
<evidence type="ECO:0000313" key="11">
    <source>
        <dbReference type="Proteomes" id="UP000324022"/>
    </source>
</evidence>
<keyword evidence="11" id="KW-1185">Reference proteome</keyword>
<dbReference type="PANTHER" id="PTHR24006">
    <property type="entry name" value="UBIQUITIN CARBOXYL-TERMINAL HYDROLASE"/>
    <property type="match status" value="1"/>
</dbReference>
<feature type="compositionally biased region" description="Polar residues" evidence="8">
    <location>
        <begin position="1"/>
        <end position="12"/>
    </location>
</feature>
<feature type="compositionally biased region" description="Low complexity" evidence="8">
    <location>
        <begin position="278"/>
        <end position="292"/>
    </location>
</feature>
<dbReference type="InterPro" id="IPR038765">
    <property type="entry name" value="Papain-like_cys_pep_sf"/>
</dbReference>
<feature type="compositionally biased region" description="Basic and acidic residues" evidence="8">
    <location>
        <begin position="126"/>
        <end position="136"/>
    </location>
</feature>
<evidence type="ECO:0000256" key="5">
    <source>
        <dbReference type="ARBA" id="ARBA00022786"/>
    </source>
</evidence>
<feature type="compositionally biased region" description="Pro residues" evidence="8">
    <location>
        <begin position="96"/>
        <end position="108"/>
    </location>
</feature>
<feature type="region of interest" description="Disordered" evidence="8">
    <location>
        <begin position="1090"/>
        <end position="1116"/>
    </location>
</feature>
<feature type="compositionally biased region" description="Low complexity" evidence="8">
    <location>
        <begin position="13"/>
        <end position="26"/>
    </location>
</feature>
<feature type="compositionally biased region" description="Low complexity" evidence="8">
    <location>
        <begin position="1261"/>
        <end position="1279"/>
    </location>
</feature>
<dbReference type="InterPro" id="IPR050164">
    <property type="entry name" value="Peptidase_C19"/>
</dbReference>
<feature type="compositionally biased region" description="Basic residues" evidence="8">
    <location>
        <begin position="473"/>
        <end position="484"/>
    </location>
</feature>
<dbReference type="EC" id="3.4.19.12" evidence="3"/>
<feature type="region of interest" description="Disordered" evidence="8">
    <location>
        <begin position="1310"/>
        <end position="1372"/>
    </location>
</feature>
<evidence type="ECO:0000256" key="4">
    <source>
        <dbReference type="ARBA" id="ARBA00022670"/>
    </source>
</evidence>
<feature type="domain" description="USP" evidence="9">
    <location>
        <begin position="56"/>
        <end position="1407"/>
    </location>
</feature>
<gene>
    <name evidence="10" type="ORF">UTRI_01546</name>
</gene>
<dbReference type="Pfam" id="PF00443">
    <property type="entry name" value="UCH"/>
    <property type="match status" value="1"/>
</dbReference>
<comment type="catalytic activity">
    <reaction evidence="1">
        <text>Thiol-dependent hydrolysis of ester, thioester, amide, peptide and isopeptide bonds formed by the C-terminal Gly of ubiquitin (a 76-residue protein attached to proteins as an intracellular targeting signal).</text>
        <dbReference type="EC" id="3.4.19.12"/>
    </reaction>
</comment>
<dbReference type="GO" id="GO:0005634">
    <property type="term" value="C:nucleus"/>
    <property type="evidence" value="ECO:0007669"/>
    <property type="project" value="TreeGrafter"/>
</dbReference>
<feature type="region of interest" description="Disordered" evidence="8">
    <location>
        <begin position="426"/>
        <end position="589"/>
    </location>
</feature>